<evidence type="ECO:0000259" key="2">
    <source>
        <dbReference type="Pfam" id="PF16655"/>
    </source>
</evidence>
<feature type="non-terminal residue" evidence="3">
    <location>
        <position position="429"/>
    </location>
</feature>
<sequence>MKHYQSVILLIALITACGPSKTKEEQLPKLPKDGIAQYYDNSLKPFYHGVASGDPLTDKVIIWTRVTPEDSLKAIEVDWEISTDEQFKNIVNSGKVSTSPVDDYTVKIDADKLLPDTKYFYRFKALEAVSPIGRTNTAPESMVDSLKFAVVSCSNYEWGYFNAYKKLAERNDIDAVLHLGDYIYEYGAGGYGDTTLNRIHIPGHEIISLEDYRLRYSQYRLDPDLRAAHQNHPFITIWDDHEIANNSYTEGAQNHQPDEGPYAERREAARKAYYEWLPVRPSNHLYRNFKYGELAELIMLDERLEARTAPVDSVMDPTFEDENRAMLGTTQMQWFEDRLKTTNAQWKVVGNQVIYSYLNWGRPTFNINLDSWDGYPVEQKKIAEFIKSNEIENVVFVTGDTHSAFAFEVTVNPFSDYDPISGQGAFAVE</sequence>
<reference evidence="3 4" key="1">
    <citation type="submission" date="2019-02" db="EMBL/GenBank/DDBJ databases">
        <authorList>
            <person name="Goldberg S.R."/>
            <person name="Haltli B.A."/>
            <person name="Correa H."/>
            <person name="Russell K.G."/>
        </authorList>
    </citation>
    <scope>NUCLEOTIDE SEQUENCE [LARGE SCALE GENOMIC DNA]</scope>
    <source>
        <strain evidence="3 4">JCM 16186</strain>
    </source>
</reference>
<dbReference type="CDD" id="cd07389">
    <property type="entry name" value="MPP_PhoD"/>
    <property type="match status" value="1"/>
</dbReference>
<dbReference type="InterPro" id="IPR032093">
    <property type="entry name" value="PhoD_N"/>
</dbReference>
<comment type="caution">
    <text evidence="3">The sequence shown here is derived from an EMBL/GenBank/DDBJ whole genome shotgun (WGS) entry which is preliminary data.</text>
</comment>
<evidence type="ECO:0000313" key="4">
    <source>
        <dbReference type="Proteomes" id="UP000798808"/>
    </source>
</evidence>
<dbReference type="PANTHER" id="PTHR43606">
    <property type="entry name" value="PHOSPHATASE, PUTATIVE (AFU_ORTHOLOGUE AFUA_6G08710)-RELATED"/>
    <property type="match status" value="1"/>
</dbReference>
<name>A0ABW9RJK0_9BACT</name>
<dbReference type="Pfam" id="PF09423">
    <property type="entry name" value="PhoD"/>
    <property type="match status" value="1"/>
</dbReference>
<keyword evidence="4" id="KW-1185">Reference proteome</keyword>
<dbReference type="Pfam" id="PF16655">
    <property type="entry name" value="PhoD_N"/>
    <property type="match status" value="1"/>
</dbReference>
<dbReference type="PANTHER" id="PTHR43606:SF2">
    <property type="entry name" value="ALKALINE PHOSPHATASE FAMILY PROTEIN (AFU_ORTHOLOGUE AFUA_5G03860)"/>
    <property type="match status" value="1"/>
</dbReference>
<dbReference type="InterPro" id="IPR018946">
    <property type="entry name" value="PhoD-like_MPP"/>
</dbReference>
<protein>
    <submittedName>
        <fullName evidence="3">Phosphodiesterase</fullName>
    </submittedName>
</protein>
<dbReference type="SUPFAM" id="SSF56300">
    <property type="entry name" value="Metallo-dependent phosphatases"/>
    <property type="match status" value="1"/>
</dbReference>
<evidence type="ECO:0000259" key="1">
    <source>
        <dbReference type="Pfam" id="PF09423"/>
    </source>
</evidence>
<proteinExistence type="predicted"/>
<dbReference type="Gene3D" id="2.60.40.380">
    <property type="entry name" value="Purple acid phosphatase-like, N-terminal"/>
    <property type="match status" value="1"/>
</dbReference>
<accession>A0ABW9RJK0</accession>
<gene>
    <name evidence="3" type="ORF">E1163_04475</name>
</gene>
<dbReference type="InterPro" id="IPR038607">
    <property type="entry name" value="PhoD-like_sf"/>
</dbReference>
<organism evidence="3 4">
    <name type="scientific">Fulvivirga kasyanovii</name>
    <dbReference type="NCBI Taxonomy" id="396812"/>
    <lineage>
        <taxon>Bacteria</taxon>
        <taxon>Pseudomonadati</taxon>
        <taxon>Bacteroidota</taxon>
        <taxon>Cytophagia</taxon>
        <taxon>Cytophagales</taxon>
        <taxon>Fulvivirgaceae</taxon>
        <taxon>Fulvivirga</taxon>
    </lineage>
</organism>
<dbReference type="RefSeq" id="WP_185155955.1">
    <property type="nucleotide sequence ID" value="NZ_SMLW01000380.1"/>
</dbReference>
<evidence type="ECO:0000313" key="3">
    <source>
        <dbReference type="EMBL" id="MTI24193.1"/>
    </source>
</evidence>
<dbReference type="Gene3D" id="3.60.21.70">
    <property type="entry name" value="PhoD-like phosphatase"/>
    <property type="match status" value="1"/>
</dbReference>
<dbReference type="EMBL" id="SMLW01000380">
    <property type="protein sequence ID" value="MTI24193.1"/>
    <property type="molecule type" value="Genomic_DNA"/>
</dbReference>
<dbReference type="Proteomes" id="UP000798808">
    <property type="component" value="Unassembled WGS sequence"/>
</dbReference>
<dbReference type="InterPro" id="IPR052900">
    <property type="entry name" value="Phospholipid_Metab_Enz"/>
</dbReference>
<dbReference type="PROSITE" id="PS51257">
    <property type="entry name" value="PROKAR_LIPOPROTEIN"/>
    <property type="match status" value="1"/>
</dbReference>
<feature type="domain" description="Phospholipase D N-terminal" evidence="2">
    <location>
        <begin position="48"/>
        <end position="137"/>
    </location>
</feature>
<feature type="domain" description="PhoD-like phosphatase metallophosphatase" evidence="1">
    <location>
        <begin position="148"/>
        <end position="419"/>
    </location>
</feature>
<dbReference type="InterPro" id="IPR029052">
    <property type="entry name" value="Metallo-depent_PP-like"/>
</dbReference>